<dbReference type="Proteomes" id="UP000751190">
    <property type="component" value="Unassembled WGS sequence"/>
</dbReference>
<protein>
    <submittedName>
        <fullName evidence="2">Uncharacterized protein</fullName>
    </submittedName>
</protein>
<gene>
    <name evidence="2" type="ORF">KFE25_001312</name>
</gene>
<sequence length="170" mass="18392">MNDDVFAILSASRGTRSLGDSYNQPRTPEPVGSPHRRHTHAAARPQFVARDDDADAHDADAHDAYAAERHARARHASPPRWGSAAPYPRGEPRALEPAYPYGDVVAPHASDWSDGDSVAARAHGDELASAEPTIGDKASLSLYIHQLTAKDVRLRAKLTTSLLKEIENSS</sequence>
<evidence type="ECO:0000256" key="1">
    <source>
        <dbReference type="SAM" id="MobiDB-lite"/>
    </source>
</evidence>
<name>A0A8J6C667_DIALT</name>
<evidence type="ECO:0000313" key="3">
    <source>
        <dbReference type="Proteomes" id="UP000751190"/>
    </source>
</evidence>
<feature type="compositionally biased region" description="Polar residues" evidence="1">
    <location>
        <begin position="12"/>
        <end position="26"/>
    </location>
</feature>
<proteinExistence type="predicted"/>
<comment type="caution">
    <text evidence="2">The sequence shown here is derived from an EMBL/GenBank/DDBJ whole genome shotgun (WGS) entry which is preliminary data.</text>
</comment>
<accession>A0A8J6C667</accession>
<dbReference type="EMBL" id="JAGTXO010000024">
    <property type="protein sequence ID" value="KAG8461694.1"/>
    <property type="molecule type" value="Genomic_DNA"/>
</dbReference>
<dbReference type="AlphaFoldDB" id="A0A8J6C667"/>
<reference evidence="2" key="1">
    <citation type="submission" date="2021-05" db="EMBL/GenBank/DDBJ databases">
        <title>The genome of the haptophyte Pavlova lutheri (Diacronema luteri, Pavlovales) - a model for lipid biosynthesis in eukaryotic algae.</title>
        <authorList>
            <person name="Hulatt C.J."/>
            <person name="Posewitz M.C."/>
        </authorList>
    </citation>
    <scope>NUCLEOTIDE SEQUENCE</scope>
    <source>
        <strain evidence="2">NIVA-4/92</strain>
    </source>
</reference>
<feature type="compositionally biased region" description="Basic and acidic residues" evidence="1">
    <location>
        <begin position="56"/>
        <end position="70"/>
    </location>
</feature>
<evidence type="ECO:0000313" key="2">
    <source>
        <dbReference type="EMBL" id="KAG8461694.1"/>
    </source>
</evidence>
<keyword evidence="3" id="KW-1185">Reference proteome</keyword>
<organism evidence="2 3">
    <name type="scientific">Diacronema lutheri</name>
    <name type="common">Unicellular marine alga</name>
    <name type="synonym">Monochrysis lutheri</name>
    <dbReference type="NCBI Taxonomy" id="2081491"/>
    <lineage>
        <taxon>Eukaryota</taxon>
        <taxon>Haptista</taxon>
        <taxon>Haptophyta</taxon>
        <taxon>Pavlovophyceae</taxon>
        <taxon>Pavlovales</taxon>
        <taxon>Pavlovaceae</taxon>
        <taxon>Diacronema</taxon>
    </lineage>
</organism>
<feature type="region of interest" description="Disordered" evidence="1">
    <location>
        <begin position="1"/>
        <end position="91"/>
    </location>
</feature>